<keyword evidence="1" id="KW-1133">Transmembrane helix</keyword>
<dbReference type="PANTHER" id="PTHR35337">
    <property type="entry name" value="SLR1478 PROTEIN"/>
    <property type="match status" value="1"/>
</dbReference>
<sequence>MWSALRDALADKRRYLAIATAWFALWAVLGYVSFDALWAQRPDVVDSLFARLRELAEAIAARQSWTYFFGTILLNNLVVAASTVGLGIFFGLFPLAALATNGLVIGFFLRMLARQGEDPLAWFLAGILPHGVLEFPALLLAGAFGLALGVRSVQLLGGLLSPMARQAALDRFARDLRQLPVVVAAIAVLLLGAALIESTVTPLVVDWLQLR</sequence>
<dbReference type="AlphaFoldDB" id="A0A8J3FEU9"/>
<feature type="transmembrane region" description="Helical" evidence="1">
    <location>
        <begin position="133"/>
        <end position="160"/>
    </location>
</feature>
<evidence type="ECO:0008006" key="4">
    <source>
        <dbReference type="Google" id="ProtNLM"/>
    </source>
</evidence>
<organism evidence="2 3">
    <name type="scientific">Calditerricola satsumensis</name>
    <dbReference type="NCBI Taxonomy" id="373054"/>
    <lineage>
        <taxon>Bacteria</taxon>
        <taxon>Bacillati</taxon>
        <taxon>Bacillota</taxon>
        <taxon>Bacilli</taxon>
        <taxon>Bacillales</taxon>
        <taxon>Bacillaceae</taxon>
        <taxon>Calditerricola</taxon>
    </lineage>
</organism>
<reference evidence="2" key="1">
    <citation type="journal article" date="2014" name="Int. J. Syst. Evol. Microbiol.">
        <title>Complete genome sequence of Corynebacterium casei LMG S-19264T (=DSM 44701T), isolated from a smear-ripened cheese.</title>
        <authorList>
            <consortium name="US DOE Joint Genome Institute (JGI-PGF)"/>
            <person name="Walter F."/>
            <person name="Albersmeier A."/>
            <person name="Kalinowski J."/>
            <person name="Ruckert C."/>
        </authorList>
    </citation>
    <scope>NUCLEOTIDE SEQUENCE</scope>
    <source>
        <strain evidence="2">JCM 14719</strain>
    </source>
</reference>
<accession>A0A8J3FEU9</accession>
<keyword evidence="1" id="KW-0472">Membrane</keyword>
<dbReference type="Proteomes" id="UP000637720">
    <property type="component" value="Unassembled WGS sequence"/>
</dbReference>
<feature type="transmembrane region" description="Helical" evidence="1">
    <location>
        <begin position="65"/>
        <end position="88"/>
    </location>
</feature>
<evidence type="ECO:0000313" key="2">
    <source>
        <dbReference type="EMBL" id="GGK01997.1"/>
    </source>
</evidence>
<keyword evidence="1" id="KW-0812">Transmembrane</keyword>
<gene>
    <name evidence="2" type="ORF">GCM10007043_15110</name>
</gene>
<evidence type="ECO:0000256" key="1">
    <source>
        <dbReference type="SAM" id="Phobius"/>
    </source>
</evidence>
<protein>
    <recommendedName>
        <fullName evidence="4">Stage II sporulation protein M</fullName>
    </recommendedName>
</protein>
<dbReference type="InterPro" id="IPR002798">
    <property type="entry name" value="SpoIIM-like"/>
</dbReference>
<dbReference type="EMBL" id="BMOF01000028">
    <property type="protein sequence ID" value="GGK01997.1"/>
    <property type="molecule type" value="Genomic_DNA"/>
</dbReference>
<keyword evidence="3" id="KW-1185">Reference proteome</keyword>
<proteinExistence type="predicted"/>
<dbReference type="RefSeq" id="WP_054670884.1">
    <property type="nucleotide sequence ID" value="NZ_BMOF01000028.1"/>
</dbReference>
<name>A0A8J3FEU9_9BACI</name>
<comment type="caution">
    <text evidence="2">The sequence shown here is derived from an EMBL/GenBank/DDBJ whole genome shotgun (WGS) entry which is preliminary data.</text>
</comment>
<dbReference type="Pfam" id="PF01944">
    <property type="entry name" value="SpoIIM"/>
    <property type="match status" value="1"/>
</dbReference>
<dbReference type="PANTHER" id="PTHR35337:SF1">
    <property type="entry name" value="SLR1478 PROTEIN"/>
    <property type="match status" value="1"/>
</dbReference>
<feature type="transmembrane region" description="Helical" evidence="1">
    <location>
        <begin position="181"/>
        <end position="205"/>
    </location>
</feature>
<reference evidence="2" key="2">
    <citation type="submission" date="2020-09" db="EMBL/GenBank/DDBJ databases">
        <authorList>
            <person name="Sun Q."/>
            <person name="Ohkuma M."/>
        </authorList>
    </citation>
    <scope>NUCLEOTIDE SEQUENCE</scope>
    <source>
        <strain evidence="2">JCM 14719</strain>
    </source>
</reference>
<feature type="transmembrane region" description="Helical" evidence="1">
    <location>
        <begin position="15"/>
        <end position="34"/>
    </location>
</feature>
<feature type="transmembrane region" description="Helical" evidence="1">
    <location>
        <begin position="95"/>
        <end position="113"/>
    </location>
</feature>
<evidence type="ECO:0000313" key="3">
    <source>
        <dbReference type="Proteomes" id="UP000637720"/>
    </source>
</evidence>